<accession>A0AAD8TPS1</accession>
<evidence type="ECO:0000256" key="3">
    <source>
        <dbReference type="ARBA" id="ARBA00022737"/>
    </source>
</evidence>
<evidence type="ECO:0000256" key="1">
    <source>
        <dbReference type="ARBA" id="ARBA00008894"/>
    </source>
</evidence>
<dbReference type="AlphaFoldDB" id="A0AAD8TPS1"/>
<reference evidence="7" key="1">
    <citation type="submission" date="2023-07" db="EMBL/GenBank/DDBJ databases">
        <title>A chromosome-level genome assembly of Lolium multiflorum.</title>
        <authorList>
            <person name="Chen Y."/>
            <person name="Copetti D."/>
            <person name="Kolliker R."/>
            <person name="Studer B."/>
        </authorList>
    </citation>
    <scope>NUCLEOTIDE SEQUENCE</scope>
    <source>
        <strain evidence="7">02402/16</strain>
        <tissue evidence="7">Leaf</tissue>
    </source>
</reference>
<dbReference type="InterPro" id="IPR041118">
    <property type="entry name" value="Rx_N"/>
</dbReference>
<evidence type="ECO:0000256" key="2">
    <source>
        <dbReference type="ARBA" id="ARBA00022614"/>
    </source>
</evidence>
<dbReference type="GO" id="GO:0006952">
    <property type="term" value="P:defense response"/>
    <property type="evidence" value="ECO:0007669"/>
    <property type="project" value="UniProtKB-KW"/>
</dbReference>
<comment type="caution">
    <text evidence="7">The sequence shown here is derived from an EMBL/GenBank/DDBJ whole genome shotgun (WGS) entry which is preliminary data.</text>
</comment>
<dbReference type="Proteomes" id="UP001231189">
    <property type="component" value="Unassembled WGS sequence"/>
</dbReference>
<keyword evidence="3" id="KW-0677">Repeat</keyword>
<dbReference type="EMBL" id="JAUUTY010000002">
    <property type="protein sequence ID" value="KAK1685481.1"/>
    <property type="molecule type" value="Genomic_DNA"/>
</dbReference>
<name>A0AAD8TPS1_LOLMU</name>
<dbReference type="SUPFAM" id="SSF52047">
    <property type="entry name" value="RNI-like"/>
    <property type="match status" value="1"/>
</dbReference>
<proteinExistence type="inferred from homology"/>
<gene>
    <name evidence="7" type="ORF">QYE76_046329</name>
</gene>
<evidence type="ECO:0000256" key="4">
    <source>
        <dbReference type="ARBA" id="ARBA00022741"/>
    </source>
</evidence>
<sequence length="222" mass="25154">MKVLCSWDEMAGFLGTVVDAAIGWLVQSILGSFFTGQMEAWIREIGLAEDVEKLKFQMRYVEMVLAAAKGRRINNKPLAQSLDDLKELLYDSEDVRNVGSFDIGQLQSMNELVSLGVSQLENVKTKEEARAARLTDKEMSNLMEISVPSLEELILTDMPKLEKCIGSYGMDLTSHLRVLMINNCPQLNEFTLFQSYSSFDAEQKSWFPSLNRLSIQRCPHIM</sequence>
<organism evidence="7 8">
    <name type="scientific">Lolium multiflorum</name>
    <name type="common">Italian ryegrass</name>
    <name type="synonym">Lolium perenne subsp. multiflorum</name>
    <dbReference type="NCBI Taxonomy" id="4521"/>
    <lineage>
        <taxon>Eukaryota</taxon>
        <taxon>Viridiplantae</taxon>
        <taxon>Streptophyta</taxon>
        <taxon>Embryophyta</taxon>
        <taxon>Tracheophyta</taxon>
        <taxon>Spermatophyta</taxon>
        <taxon>Magnoliopsida</taxon>
        <taxon>Liliopsida</taxon>
        <taxon>Poales</taxon>
        <taxon>Poaceae</taxon>
        <taxon>BOP clade</taxon>
        <taxon>Pooideae</taxon>
        <taxon>Poodae</taxon>
        <taxon>Poeae</taxon>
        <taxon>Poeae Chloroplast Group 2 (Poeae type)</taxon>
        <taxon>Loliodinae</taxon>
        <taxon>Loliinae</taxon>
        <taxon>Lolium</taxon>
    </lineage>
</organism>
<dbReference type="GO" id="GO:0000166">
    <property type="term" value="F:nucleotide binding"/>
    <property type="evidence" value="ECO:0007669"/>
    <property type="project" value="UniProtKB-KW"/>
</dbReference>
<evidence type="ECO:0000256" key="5">
    <source>
        <dbReference type="ARBA" id="ARBA00022821"/>
    </source>
</evidence>
<evidence type="ECO:0000259" key="6">
    <source>
        <dbReference type="Pfam" id="PF18052"/>
    </source>
</evidence>
<dbReference type="Pfam" id="PF18052">
    <property type="entry name" value="Rx_N"/>
    <property type="match status" value="1"/>
</dbReference>
<evidence type="ECO:0000313" key="8">
    <source>
        <dbReference type="Proteomes" id="UP001231189"/>
    </source>
</evidence>
<comment type="similarity">
    <text evidence="1">Belongs to the disease resistance NB-LRR family.</text>
</comment>
<keyword evidence="2" id="KW-0433">Leucine-rich repeat</keyword>
<keyword evidence="4" id="KW-0547">Nucleotide-binding</keyword>
<keyword evidence="8" id="KW-1185">Reference proteome</keyword>
<protein>
    <recommendedName>
        <fullName evidence="6">Disease resistance N-terminal domain-containing protein</fullName>
    </recommendedName>
</protein>
<evidence type="ECO:0000313" key="7">
    <source>
        <dbReference type="EMBL" id="KAK1685481.1"/>
    </source>
</evidence>
<feature type="domain" description="Disease resistance N-terminal" evidence="6">
    <location>
        <begin position="31"/>
        <end position="95"/>
    </location>
</feature>
<keyword evidence="5" id="KW-0611">Plant defense</keyword>